<keyword evidence="9" id="KW-1185">Reference proteome</keyword>
<evidence type="ECO:0000256" key="3">
    <source>
        <dbReference type="ARBA" id="ARBA00022630"/>
    </source>
</evidence>
<evidence type="ECO:0000313" key="9">
    <source>
        <dbReference type="Proteomes" id="UP000218811"/>
    </source>
</evidence>
<dbReference type="AlphaFoldDB" id="A0A2H3ITB6"/>
<keyword evidence="3" id="KW-0285">Flavoprotein</keyword>
<dbReference type="Gene3D" id="2.30.26.10">
    <property type="entry name" value="Dihydroorotate Dehydrogenase A, chain A, domain 2"/>
    <property type="match status" value="1"/>
</dbReference>
<evidence type="ECO:0000256" key="6">
    <source>
        <dbReference type="ARBA" id="ARBA00023002"/>
    </source>
</evidence>
<dbReference type="SUPFAM" id="SSF51395">
    <property type="entry name" value="FMN-linked oxidoreductases"/>
    <property type="match status" value="1"/>
</dbReference>
<proteinExistence type="predicted"/>
<dbReference type="OMA" id="GDGYRRM"/>
<dbReference type="GO" id="GO:0005737">
    <property type="term" value="C:cytoplasm"/>
    <property type="evidence" value="ECO:0007669"/>
    <property type="project" value="InterPro"/>
</dbReference>
<name>A0A2H3ITB6_WOLCO</name>
<protein>
    <submittedName>
        <fullName evidence="8">FMN-linked oxidoreductase</fullName>
    </submittedName>
</protein>
<keyword evidence="5" id="KW-0665">Pyrimidine biosynthesis</keyword>
<evidence type="ECO:0000256" key="2">
    <source>
        <dbReference type="ARBA" id="ARBA00004725"/>
    </source>
</evidence>
<dbReference type="InterPro" id="IPR013785">
    <property type="entry name" value="Aldolase_TIM"/>
</dbReference>
<keyword evidence="4" id="KW-0288">FMN</keyword>
<accession>A0A2H3ITB6</accession>
<dbReference type="STRING" id="742152.A0A2H3ITB6"/>
<evidence type="ECO:0000313" key="8">
    <source>
        <dbReference type="EMBL" id="PCH33232.1"/>
    </source>
</evidence>
<comment type="pathway">
    <text evidence="2">Pyrimidine metabolism; UMP biosynthesis via de novo pathway.</text>
</comment>
<dbReference type="Proteomes" id="UP000218811">
    <property type="component" value="Unassembled WGS sequence"/>
</dbReference>
<dbReference type="OrthoDB" id="14784at2759"/>
<dbReference type="Gene3D" id="3.20.20.70">
    <property type="entry name" value="Aldolase class I"/>
    <property type="match status" value="1"/>
</dbReference>
<dbReference type="InterPro" id="IPR050074">
    <property type="entry name" value="DHO_dehydrogenase"/>
</dbReference>
<evidence type="ECO:0000256" key="5">
    <source>
        <dbReference type="ARBA" id="ARBA00022975"/>
    </source>
</evidence>
<organism evidence="8 9">
    <name type="scientific">Wolfiporia cocos (strain MD-104)</name>
    <name type="common">Brown rot fungus</name>
    <dbReference type="NCBI Taxonomy" id="742152"/>
    <lineage>
        <taxon>Eukaryota</taxon>
        <taxon>Fungi</taxon>
        <taxon>Dikarya</taxon>
        <taxon>Basidiomycota</taxon>
        <taxon>Agaricomycotina</taxon>
        <taxon>Agaricomycetes</taxon>
        <taxon>Polyporales</taxon>
        <taxon>Phaeolaceae</taxon>
        <taxon>Wolfiporia</taxon>
    </lineage>
</organism>
<dbReference type="Pfam" id="PF01180">
    <property type="entry name" value="DHO_dh"/>
    <property type="match status" value="1"/>
</dbReference>
<keyword evidence="6" id="KW-0560">Oxidoreductase</keyword>
<comment type="cofactor">
    <cofactor evidence="1">
        <name>FMN</name>
        <dbReference type="ChEBI" id="CHEBI:58210"/>
    </cofactor>
</comment>
<feature type="domain" description="Dihydroorotate dehydrogenase catalytic" evidence="7">
    <location>
        <begin position="274"/>
        <end position="351"/>
    </location>
</feature>
<dbReference type="InterPro" id="IPR005720">
    <property type="entry name" value="Dihydroorotate_DH_cat"/>
</dbReference>
<dbReference type="InterPro" id="IPR023359">
    <property type="entry name" value="Dihydro_DH_chainA_dom2"/>
</dbReference>
<gene>
    <name evidence="8" type="ORF">WOLCODRAFT_93150</name>
</gene>
<dbReference type="PANTHER" id="PTHR48109">
    <property type="entry name" value="DIHYDROOROTATE DEHYDROGENASE (QUINONE), MITOCHONDRIAL-RELATED"/>
    <property type="match status" value="1"/>
</dbReference>
<dbReference type="EMBL" id="KB467831">
    <property type="protein sequence ID" value="PCH33232.1"/>
    <property type="molecule type" value="Genomic_DNA"/>
</dbReference>
<dbReference type="GO" id="GO:0006221">
    <property type="term" value="P:pyrimidine nucleotide biosynthetic process"/>
    <property type="evidence" value="ECO:0007669"/>
    <property type="project" value="UniProtKB-KW"/>
</dbReference>
<dbReference type="GO" id="GO:0006207">
    <property type="term" value="P:'de novo' pyrimidine nucleobase biosynthetic process"/>
    <property type="evidence" value="ECO:0007669"/>
    <property type="project" value="TreeGrafter"/>
</dbReference>
<evidence type="ECO:0000256" key="1">
    <source>
        <dbReference type="ARBA" id="ARBA00001917"/>
    </source>
</evidence>
<dbReference type="PANTHER" id="PTHR48109:SF1">
    <property type="entry name" value="DIHYDROOROTATE DEHYDROGENASE (FUMARATE)"/>
    <property type="match status" value="1"/>
</dbReference>
<reference evidence="8 9" key="1">
    <citation type="journal article" date="2012" name="Science">
        <title>The Paleozoic origin of enzymatic lignin decomposition reconstructed from 31 fungal genomes.</title>
        <authorList>
            <person name="Floudas D."/>
            <person name="Binder M."/>
            <person name="Riley R."/>
            <person name="Barry K."/>
            <person name="Blanchette R.A."/>
            <person name="Henrissat B."/>
            <person name="Martinez A.T."/>
            <person name="Otillar R."/>
            <person name="Spatafora J.W."/>
            <person name="Yadav J.S."/>
            <person name="Aerts A."/>
            <person name="Benoit I."/>
            <person name="Boyd A."/>
            <person name="Carlson A."/>
            <person name="Copeland A."/>
            <person name="Coutinho P.M."/>
            <person name="de Vries R.P."/>
            <person name="Ferreira P."/>
            <person name="Findley K."/>
            <person name="Foster B."/>
            <person name="Gaskell J."/>
            <person name="Glotzer D."/>
            <person name="Gorecki P."/>
            <person name="Heitman J."/>
            <person name="Hesse C."/>
            <person name="Hori C."/>
            <person name="Igarashi K."/>
            <person name="Jurgens J.A."/>
            <person name="Kallen N."/>
            <person name="Kersten P."/>
            <person name="Kohler A."/>
            <person name="Kuees U."/>
            <person name="Kumar T.K.A."/>
            <person name="Kuo A."/>
            <person name="LaButti K."/>
            <person name="Larrondo L.F."/>
            <person name="Lindquist E."/>
            <person name="Ling A."/>
            <person name="Lombard V."/>
            <person name="Lucas S."/>
            <person name="Lundell T."/>
            <person name="Martin R."/>
            <person name="McLaughlin D.J."/>
            <person name="Morgenstern I."/>
            <person name="Morin E."/>
            <person name="Murat C."/>
            <person name="Nagy L.G."/>
            <person name="Nolan M."/>
            <person name="Ohm R.A."/>
            <person name="Patyshakuliyeva A."/>
            <person name="Rokas A."/>
            <person name="Ruiz-Duenas F.J."/>
            <person name="Sabat G."/>
            <person name="Salamov A."/>
            <person name="Samejima M."/>
            <person name="Schmutz J."/>
            <person name="Slot J.C."/>
            <person name="St John F."/>
            <person name="Stenlid J."/>
            <person name="Sun H."/>
            <person name="Sun S."/>
            <person name="Syed K."/>
            <person name="Tsang A."/>
            <person name="Wiebenga A."/>
            <person name="Young D."/>
            <person name="Pisabarro A."/>
            <person name="Eastwood D.C."/>
            <person name="Martin F."/>
            <person name="Cullen D."/>
            <person name="Grigoriev I.V."/>
            <person name="Hibbett D.S."/>
        </authorList>
    </citation>
    <scope>NUCLEOTIDE SEQUENCE [LARGE SCALE GENOMIC DNA]</scope>
    <source>
        <strain evidence="8 9">MD-104</strain>
    </source>
</reference>
<dbReference type="GO" id="GO:0004152">
    <property type="term" value="F:dihydroorotate dehydrogenase activity"/>
    <property type="evidence" value="ECO:0007669"/>
    <property type="project" value="TreeGrafter"/>
</dbReference>
<sequence>MATFHTLTIDPPLLNSSCLWASDLAQLRELYSSPFTGAVTTRTATLHGYKENASNAAVFSTDKLSTLNSYGYSPHPLFQYLEWIYTILTETSIPQHRSARKPIILSITASSAADLTAMLADIRAFCSRLYDHPNLTEAYRVHSPNVHSTTLLAIELNTSCPNIPGAPPPSYHLPTLRPLLECLRDAYRSDPTLTIGLKLPPYPDVTRVREVVDCLAEFTYKPNPSEEARNPFAFLTCTNTLGGSVLMADQVDLSSVIYPPGVPAPPLTSFAVPPAVGGLGGTQLHPLALGTVLSLSRALAAHADPAIRAIRLIGVGGVTDCAAAGRMRAAGASVVACATLLGKEGVRAFELLTDSSAGALTVEA</sequence>
<evidence type="ECO:0000256" key="4">
    <source>
        <dbReference type="ARBA" id="ARBA00022643"/>
    </source>
</evidence>
<evidence type="ECO:0000259" key="7">
    <source>
        <dbReference type="Pfam" id="PF01180"/>
    </source>
</evidence>